<feature type="domain" description="Terpene synthase metal-binding" evidence="4">
    <location>
        <begin position="29"/>
        <end position="166"/>
    </location>
</feature>
<reference evidence="5 6" key="1">
    <citation type="submission" date="2024-01" db="EMBL/GenBank/DDBJ databases">
        <authorList>
            <person name="Waweru B."/>
        </authorList>
    </citation>
    <scope>NUCLEOTIDE SEQUENCE [LARGE SCALE GENOMIC DNA]</scope>
</reference>
<dbReference type="SUPFAM" id="SSF48576">
    <property type="entry name" value="Terpenoid synthases"/>
    <property type="match status" value="1"/>
</dbReference>
<sequence>MTMTSTLCPSYFEYSDNMDTKCLVELCILSRCCTDAIDQLPADYMKVLYRAILNLFKETENDLSKQGRSYAAYYVKEEFKDLVRAYRVEAQWAAKGQVPTFDEYIRNGLTTTVYGVIMAASFLGMEEVAGVEEYERLKSNQKIVRAGKMIGRLMNDIVGHEIDFKKEKKERNSRDFQAYRLLV</sequence>
<dbReference type="GO" id="GO:0000287">
    <property type="term" value="F:magnesium ion binding"/>
    <property type="evidence" value="ECO:0007669"/>
    <property type="project" value="InterPro"/>
</dbReference>
<dbReference type="EMBL" id="CAWUPB010001009">
    <property type="protein sequence ID" value="CAK7336869.1"/>
    <property type="molecule type" value="Genomic_DNA"/>
</dbReference>
<dbReference type="Proteomes" id="UP001314170">
    <property type="component" value="Unassembled WGS sequence"/>
</dbReference>
<evidence type="ECO:0000256" key="1">
    <source>
        <dbReference type="ARBA" id="ARBA00022723"/>
    </source>
</evidence>
<evidence type="ECO:0000259" key="4">
    <source>
        <dbReference type="Pfam" id="PF03936"/>
    </source>
</evidence>
<protein>
    <recommendedName>
        <fullName evidence="4">Terpene synthase metal-binding domain-containing protein</fullName>
    </recommendedName>
</protein>
<dbReference type="InterPro" id="IPR005630">
    <property type="entry name" value="Terpene_synthase_metal-bd"/>
</dbReference>
<dbReference type="Pfam" id="PF03936">
    <property type="entry name" value="Terpene_synth_C"/>
    <property type="match status" value="1"/>
</dbReference>
<dbReference type="PANTHER" id="PTHR31225:SF93">
    <property type="entry name" value="ALPHA-HUMULENE_(-)-(E)-BETA-CARYOPHYLLENE SYNTHASE"/>
    <property type="match status" value="1"/>
</dbReference>
<keyword evidence="3" id="KW-0456">Lyase</keyword>
<evidence type="ECO:0000256" key="2">
    <source>
        <dbReference type="ARBA" id="ARBA00022842"/>
    </source>
</evidence>
<evidence type="ECO:0000313" key="5">
    <source>
        <dbReference type="EMBL" id="CAK7336869.1"/>
    </source>
</evidence>
<comment type="caution">
    <text evidence="5">The sequence shown here is derived from an EMBL/GenBank/DDBJ whole genome shotgun (WGS) entry which is preliminary data.</text>
</comment>
<keyword evidence="2" id="KW-0460">Magnesium</keyword>
<evidence type="ECO:0000313" key="6">
    <source>
        <dbReference type="Proteomes" id="UP001314170"/>
    </source>
</evidence>
<accession>A0AAV1RJI8</accession>
<dbReference type="Gene3D" id="1.10.600.10">
    <property type="entry name" value="Farnesyl Diphosphate Synthase"/>
    <property type="match status" value="1"/>
</dbReference>
<dbReference type="AlphaFoldDB" id="A0AAV1RJI8"/>
<dbReference type="GO" id="GO:0016114">
    <property type="term" value="P:terpenoid biosynthetic process"/>
    <property type="evidence" value="ECO:0007669"/>
    <property type="project" value="InterPro"/>
</dbReference>
<gene>
    <name evidence="5" type="ORF">DCAF_LOCUS11892</name>
</gene>
<keyword evidence="1" id="KW-0479">Metal-binding</keyword>
<dbReference type="InterPro" id="IPR008949">
    <property type="entry name" value="Isoprenoid_synthase_dom_sf"/>
</dbReference>
<keyword evidence="6" id="KW-1185">Reference proteome</keyword>
<dbReference type="PANTHER" id="PTHR31225">
    <property type="entry name" value="OS04G0344100 PROTEIN-RELATED"/>
    <property type="match status" value="1"/>
</dbReference>
<dbReference type="InterPro" id="IPR050148">
    <property type="entry name" value="Terpene_synthase-like"/>
</dbReference>
<organism evidence="5 6">
    <name type="scientific">Dovyalis caffra</name>
    <dbReference type="NCBI Taxonomy" id="77055"/>
    <lineage>
        <taxon>Eukaryota</taxon>
        <taxon>Viridiplantae</taxon>
        <taxon>Streptophyta</taxon>
        <taxon>Embryophyta</taxon>
        <taxon>Tracheophyta</taxon>
        <taxon>Spermatophyta</taxon>
        <taxon>Magnoliopsida</taxon>
        <taxon>eudicotyledons</taxon>
        <taxon>Gunneridae</taxon>
        <taxon>Pentapetalae</taxon>
        <taxon>rosids</taxon>
        <taxon>fabids</taxon>
        <taxon>Malpighiales</taxon>
        <taxon>Salicaceae</taxon>
        <taxon>Flacourtieae</taxon>
        <taxon>Dovyalis</taxon>
    </lineage>
</organism>
<evidence type="ECO:0000256" key="3">
    <source>
        <dbReference type="ARBA" id="ARBA00023239"/>
    </source>
</evidence>
<name>A0AAV1RJI8_9ROSI</name>
<proteinExistence type="predicted"/>
<dbReference type="GO" id="GO:0010333">
    <property type="term" value="F:terpene synthase activity"/>
    <property type="evidence" value="ECO:0007669"/>
    <property type="project" value="InterPro"/>
</dbReference>